<feature type="domain" description="Ubiquinol-cytochrome C reductase hinge" evidence="20">
    <location>
        <begin position="27"/>
        <end position="89"/>
    </location>
</feature>
<reference evidence="21" key="1">
    <citation type="submission" date="2025-08" db="UniProtKB">
        <authorList>
            <consortium name="Ensembl"/>
        </authorList>
    </citation>
    <scope>IDENTIFICATION</scope>
</reference>
<evidence type="ECO:0000256" key="2">
    <source>
        <dbReference type="ARBA" id="ARBA00006498"/>
    </source>
</evidence>
<dbReference type="InterPro" id="IPR036811">
    <property type="entry name" value="Ubol_cytC_Rdtase_hinge_dom_sf"/>
</dbReference>
<dbReference type="PANTHER" id="PTHR15336">
    <property type="entry name" value="UBIQUINOL-CYTOCHROME C REDUCTASE COMPLEX 7.8 KDA PROTEIN"/>
    <property type="match status" value="1"/>
</dbReference>
<evidence type="ECO:0000256" key="14">
    <source>
        <dbReference type="ARBA" id="ARBA00044246"/>
    </source>
</evidence>
<evidence type="ECO:0000256" key="3">
    <source>
        <dbReference type="ARBA" id="ARBA00022448"/>
    </source>
</evidence>
<keyword evidence="10" id="KW-0472">Membrane</keyword>
<evidence type="ECO:0000313" key="21">
    <source>
        <dbReference type="Ensembl" id="ENSMSIP00000007554.1"/>
    </source>
</evidence>
<evidence type="ECO:0000256" key="12">
    <source>
        <dbReference type="ARBA" id="ARBA00029608"/>
    </source>
</evidence>
<dbReference type="FunFam" id="1.10.287.20:FF:000002">
    <property type="entry name" value="Cytochrome b-c1 complex subunit 6"/>
    <property type="match status" value="1"/>
</dbReference>
<keyword evidence="7" id="KW-0249">Electron transport</keyword>
<evidence type="ECO:0000256" key="19">
    <source>
        <dbReference type="SAM" id="MobiDB-lite"/>
    </source>
</evidence>
<reference evidence="21" key="2">
    <citation type="submission" date="2025-09" db="UniProtKB">
        <authorList>
            <consortium name="Ensembl"/>
        </authorList>
    </citation>
    <scope>IDENTIFICATION</scope>
</reference>
<dbReference type="Gene3D" id="1.10.287.20">
    <property type="entry name" value="Ubiquinol-cytochrome C reductase hinge domain"/>
    <property type="match status" value="1"/>
</dbReference>
<evidence type="ECO:0000256" key="15">
    <source>
        <dbReference type="ARBA" id="ARBA00044329"/>
    </source>
</evidence>
<keyword evidence="11" id="KW-1015">Disulfide bond</keyword>
<keyword evidence="9" id="KW-0496">Mitochondrion</keyword>
<dbReference type="AlphaFoldDB" id="A0A8C6GLP9"/>
<evidence type="ECO:0000256" key="11">
    <source>
        <dbReference type="ARBA" id="ARBA00023157"/>
    </source>
</evidence>
<comment type="subcellular location">
    <subcellularLocation>
        <location evidence="1">Mitochondrion inner membrane</location>
        <topology evidence="1">Peripheral membrane protein</topology>
        <orientation evidence="1">Intermembrane side</orientation>
    </subcellularLocation>
</comment>
<evidence type="ECO:0000256" key="7">
    <source>
        <dbReference type="ARBA" id="ARBA00022982"/>
    </source>
</evidence>
<keyword evidence="3" id="KW-0813">Transport</keyword>
<evidence type="ECO:0000256" key="10">
    <source>
        <dbReference type="ARBA" id="ARBA00023136"/>
    </source>
</evidence>
<dbReference type="GO" id="GO:0005743">
    <property type="term" value="C:mitochondrial inner membrane"/>
    <property type="evidence" value="ECO:0007669"/>
    <property type="project" value="UniProtKB-SubCell"/>
</dbReference>
<evidence type="ECO:0000256" key="4">
    <source>
        <dbReference type="ARBA" id="ARBA00022660"/>
    </source>
</evidence>
<evidence type="ECO:0000256" key="18">
    <source>
        <dbReference type="ARBA" id="ARBA00046393"/>
    </source>
</evidence>
<keyword evidence="5" id="KW-0999">Mitochondrion inner membrane</keyword>
<evidence type="ECO:0000256" key="9">
    <source>
        <dbReference type="ARBA" id="ARBA00023128"/>
    </source>
</evidence>
<evidence type="ECO:0000256" key="1">
    <source>
        <dbReference type="ARBA" id="ARBA00004137"/>
    </source>
</evidence>
<dbReference type="GO" id="GO:0045275">
    <property type="term" value="C:respiratory chain complex III"/>
    <property type="evidence" value="ECO:0007669"/>
    <property type="project" value="UniProtKB-ARBA"/>
</dbReference>
<sequence>MGLADERKMLTGSGDPKEEEEEEELVDPLTTVREHCEQLEKCVKARERLELCDKRVSSRSQSGEGCTEERFDFLHARDHCVAHKLFKDLSKCADSPALALSLGIRDSSLLWF</sequence>
<dbReference type="Ensembl" id="ENSMSIT00000009609.1">
    <property type="protein sequence ID" value="ENSMSIP00000007554.1"/>
    <property type="gene ID" value="ENSMSIG00000006734.1"/>
</dbReference>
<dbReference type="PANTHER" id="PTHR15336:SF0">
    <property type="entry name" value="CYTOCHROME B-C1 COMPLEX SUBUNIT 6, MITOCHONDRIAL"/>
    <property type="match status" value="1"/>
</dbReference>
<protein>
    <recommendedName>
        <fullName evidence="13">Cytochrome b-c1 complex subunit 6, mitochondrial</fullName>
    </recommendedName>
    <alternativeName>
        <fullName evidence="14">Complex III subunit 6</fullName>
    </alternativeName>
    <alternativeName>
        <fullName evidence="12">Complex III subunit VIII</fullName>
    </alternativeName>
    <alternativeName>
        <fullName evidence="15">Cytochrome c1 non-heme 11 kDa protein</fullName>
    </alternativeName>
    <alternativeName>
        <fullName evidence="17">Mitochondrial hinge protein</fullName>
    </alternativeName>
    <alternativeName>
        <fullName evidence="16">Ubiquinol-cytochrome c reductase complex 11 kDa protein</fullName>
    </alternativeName>
</protein>
<dbReference type="Pfam" id="PF02320">
    <property type="entry name" value="UCR_hinge"/>
    <property type="match status" value="1"/>
</dbReference>
<evidence type="ECO:0000256" key="8">
    <source>
        <dbReference type="ARBA" id="ARBA00022990"/>
    </source>
</evidence>
<keyword evidence="8" id="KW-0007">Acetylation</keyword>
<dbReference type="SUPFAM" id="SSF81531">
    <property type="entry name" value="Non-heme 11 kDa protein of cytochrome bc1 complex (Ubiquinol-cytochrome c reductase)"/>
    <property type="match status" value="1"/>
</dbReference>
<keyword evidence="6" id="KW-0809">Transit peptide</keyword>
<dbReference type="GO" id="GO:0006122">
    <property type="term" value="P:mitochondrial electron transport, ubiquinol to cytochrome c"/>
    <property type="evidence" value="ECO:0007669"/>
    <property type="project" value="InterPro"/>
</dbReference>
<feature type="region of interest" description="Disordered" evidence="19">
    <location>
        <begin position="1"/>
        <end position="29"/>
    </location>
</feature>
<name>A0A8C6GLP9_MUSSI</name>
<dbReference type="InterPro" id="IPR003422">
    <property type="entry name" value="Cyt_b-c1_6"/>
</dbReference>
<evidence type="ECO:0000256" key="13">
    <source>
        <dbReference type="ARBA" id="ARBA00044155"/>
    </source>
</evidence>
<accession>A0A8C6GLP9</accession>
<keyword evidence="4" id="KW-0679">Respiratory chain</keyword>
<dbReference type="Proteomes" id="UP000694415">
    <property type="component" value="Unplaced"/>
</dbReference>
<dbReference type="InterPro" id="IPR023184">
    <property type="entry name" value="Ubol_cytC_Rdtase_hinge_dom"/>
</dbReference>
<evidence type="ECO:0000256" key="17">
    <source>
        <dbReference type="ARBA" id="ARBA00044364"/>
    </source>
</evidence>
<evidence type="ECO:0000256" key="5">
    <source>
        <dbReference type="ARBA" id="ARBA00022792"/>
    </source>
</evidence>
<comment type="subunit">
    <text evidence="18">Component of the ubiquinol-cytochrome c oxidoreductase (cytochrome b-c1 complex, complex III, CIII), a multisubunit enzyme composed of 11 subunits. The complex is composed of 3 respiratory subunits cytochrome b, cytochrome c1 and Rieske protein UQCRFS1, 2 core protein subunits UQCRC1/QCR1 and UQCRC2/QCR2, and 6 low-molecular weight protein subunits UQCRH/QCR6, UQCRB/QCR7, UQCRQ/QCR8, UQCR10/QCR9, UQCR11/QCR10 and subunit 9, the cleavage product of Rieske protein UQCRFS1. The complex exists as an obligatory dimer and forms supercomplexes (SCs) in the inner mitochondrial membrane with NADH-ubiquinone oxidoreductase (complex I, CI) and cytochrome c oxidase (complex IV, CIV), resulting in different assemblies (supercomplex SCI(1)III(2)IV(1) and megacomplex MCI(2)III(2)IV(2)).</text>
</comment>
<evidence type="ECO:0000256" key="16">
    <source>
        <dbReference type="ARBA" id="ARBA00044359"/>
    </source>
</evidence>
<proteinExistence type="inferred from homology"/>
<evidence type="ECO:0000259" key="20">
    <source>
        <dbReference type="Pfam" id="PF02320"/>
    </source>
</evidence>
<organism evidence="21 22">
    <name type="scientific">Mus spicilegus</name>
    <name type="common">Mound-building mouse</name>
    <dbReference type="NCBI Taxonomy" id="10103"/>
    <lineage>
        <taxon>Eukaryota</taxon>
        <taxon>Metazoa</taxon>
        <taxon>Chordata</taxon>
        <taxon>Craniata</taxon>
        <taxon>Vertebrata</taxon>
        <taxon>Euteleostomi</taxon>
        <taxon>Mammalia</taxon>
        <taxon>Eutheria</taxon>
        <taxon>Euarchontoglires</taxon>
        <taxon>Glires</taxon>
        <taxon>Rodentia</taxon>
        <taxon>Myomorpha</taxon>
        <taxon>Muroidea</taxon>
        <taxon>Muridae</taxon>
        <taxon>Murinae</taxon>
        <taxon>Mus</taxon>
        <taxon>Mus</taxon>
    </lineage>
</organism>
<evidence type="ECO:0000256" key="6">
    <source>
        <dbReference type="ARBA" id="ARBA00022946"/>
    </source>
</evidence>
<keyword evidence="22" id="KW-1185">Reference proteome</keyword>
<dbReference type="GeneTree" id="ENSGT00390000003860"/>
<evidence type="ECO:0000313" key="22">
    <source>
        <dbReference type="Proteomes" id="UP000694415"/>
    </source>
</evidence>
<comment type="similarity">
    <text evidence="2">Belongs to the UQCRH/QCR6 family.</text>
</comment>
<feature type="compositionally biased region" description="Acidic residues" evidence="19">
    <location>
        <begin position="17"/>
        <end position="26"/>
    </location>
</feature>